<evidence type="ECO:0000256" key="1">
    <source>
        <dbReference type="PROSITE-ProRule" id="PRU00023"/>
    </source>
</evidence>
<dbReference type="Gene3D" id="1.25.40.20">
    <property type="entry name" value="Ankyrin repeat-containing domain"/>
    <property type="match status" value="1"/>
</dbReference>
<dbReference type="PROSITE" id="PS50297">
    <property type="entry name" value="ANK_REP_REGION"/>
    <property type="match status" value="1"/>
</dbReference>
<dbReference type="AlphaFoldDB" id="A0A7N2MLP4"/>
<dbReference type="InterPro" id="IPR002110">
    <property type="entry name" value="Ankyrin_rpt"/>
</dbReference>
<reference evidence="2" key="2">
    <citation type="submission" date="2021-01" db="UniProtKB">
        <authorList>
            <consortium name="EnsemblPlants"/>
        </authorList>
    </citation>
    <scope>IDENTIFICATION</scope>
</reference>
<dbReference type="SMART" id="SM00248">
    <property type="entry name" value="ANK"/>
    <property type="match status" value="2"/>
</dbReference>
<reference evidence="2 3" key="1">
    <citation type="journal article" date="2016" name="G3 (Bethesda)">
        <title>First Draft Assembly and Annotation of the Genome of a California Endemic Oak Quercus lobata Nee (Fagaceae).</title>
        <authorList>
            <person name="Sork V.L."/>
            <person name="Fitz-Gibbon S.T."/>
            <person name="Puiu D."/>
            <person name="Crepeau M."/>
            <person name="Gugger P.F."/>
            <person name="Sherman R."/>
            <person name="Stevens K."/>
            <person name="Langley C.H."/>
            <person name="Pellegrini M."/>
            <person name="Salzberg S.L."/>
        </authorList>
    </citation>
    <scope>NUCLEOTIDE SEQUENCE [LARGE SCALE GENOMIC DNA]</scope>
    <source>
        <strain evidence="2 3">cv. SW786</strain>
    </source>
</reference>
<feature type="repeat" description="ANK" evidence="1">
    <location>
        <begin position="59"/>
        <end position="91"/>
    </location>
</feature>
<dbReference type="Pfam" id="PF12796">
    <property type="entry name" value="Ank_2"/>
    <property type="match status" value="1"/>
</dbReference>
<dbReference type="SUPFAM" id="SSF48403">
    <property type="entry name" value="Ankyrin repeat"/>
    <property type="match status" value="1"/>
</dbReference>
<dbReference type="PANTHER" id="PTHR24121">
    <property type="entry name" value="NO MECHANORECEPTOR POTENTIAL C, ISOFORM D-RELATED"/>
    <property type="match status" value="1"/>
</dbReference>
<dbReference type="Gramene" id="QL09p045542:mrna">
    <property type="protein sequence ID" value="QL09p045542:mrna"/>
    <property type="gene ID" value="QL09p045542"/>
</dbReference>
<protein>
    <submittedName>
        <fullName evidence="2">Uncharacterized protein</fullName>
    </submittedName>
</protein>
<dbReference type="Proteomes" id="UP000594261">
    <property type="component" value="Chromosome 9"/>
</dbReference>
<evidence type="ECO:0000313" key="3">
    <source>
        <dbReference type="Proteomes" id="UP000594261"/>
    </source>
</evidence>
<dbReference type="InParanoid" id="A0A7N2MLP4"/>
<accession>A0A7N2MLP4</accession>
<dbReference type="EMBL" id="LRBV02000009">
    <property type="status" value="NOT_ANNOTATED_CDS"/>
    <property type="molecule type" value="Genomic_DNA"/>
</dbReference>
<dbReference type="InterPro" id="IPR036770">
    <property type="entry name" value="Ankyrin_rpt-contain_sf"/>
</dbReference>
<keyword evidence="3" id="KW-1185">Reference proteome</keyword>
<dbReference type="PANTHER" id="PTHR24121:SF30">
    <property type="entry name" value="ANKYRIN REPEAT-CONTAINING PROTEIN ITN1-LIKE"/>
    <property type="match status" value="1"/>
</dbReference>
<name>A0A7N2MLP4_QUELO</name>
<organism evidence="2 3">
    <name type="scientific">Quercus lobata</name>
    <name type="common">Valley oak</name>
    <dbReference type="NCBI Taxonomy" id="97700"/>
    <lineage>
        <taxon>Eukaryota</taxon>
        <taxon>Viridiplantae</taxon>
        <taxon>Streptophyta</taxon>
        <taxon>Embryophyta</taxon>
        <taxon>Tracheophyta</taxon>
        <taxon>Spermatophyta</taxon>
        <taxon>Magnoliopsida</taxon>
        <taxon>eudicotyledons</taxon>
        <taxon>Gunneridae</taxon>
        <taxon>Pentapetalae</taxon>
        <taxon>rosids</taxon>
        <taxon>fabids</taxon>
        <taxon>Fagales</taxon>
        <taxon>Fagaceae</taxon>
        <taxon>Quercus</taxon>
    </lineage>
</organism>
<proteinExistence type="predicted"/>
<dbReference type="EnsemblPlants" id="QL09p045542:mrna">
    <property type="protein sequence ID" value="QL09p045542:mrna"/>
    <property type="gene ID" value="QL09p045542"/>
</dbReference>
<keyword evidence="1" id="KW-0040">ANK repeat</keyword>
<dbReference type="PROSITE" id="PS50088">
    <property type="entry name" value="ANK_REPEAT"/>
    <property type="match status" value="1"/>
</dbReference>
<evidence type="ECO:0000313" key="2">
    <source>
        <dbReference type="EnsemblPlants" id="QL09p045542:mrna"/>
    </source>
</evidence>
<sequence length="348" mass="38695">MDAELFNAAIRGDGSFFEQNVSLNLNRQVTAQGNSVLHVAAKRGAVGRNHELLRMGNLEKDTALHDAVRNGHFDIVELLIREHPRLTSLTNNAGESPLFLAVDRAFYKIALHILEEAVNVPRCSYGGRNKMNLLHVAVIGTGQGKMEVVCPFYTKECFVLGLSFCLSRDIKSIYGASGVFLLWGWGNAFLFARSLLLIRCRLIWTKSLIPGYYERNQYCPTRRKTAETENVGRSTVRAMEEGRADVVHMNVTSVTTPEVTTSLMLPLATQLDWASMPAIIEDLVLPKSTPISNKSNSINTPSISVEVLLARIVTPNLESTSQLARTIGVNPINALKNITREINFKWRN</sequence>